<dbReference type="GO" id="GO:0016787">
    <property type="term" value="F:hydrolase activity"/>
    <property type="evidence" value="ECO:0007669"/>
    <property type="project" value="UniProtKB-KW"/>
</dbReference>
<keyword evidence="2" id="KW-0378">Hydrolase</keyword>
<sequence length="178" mass="19461">MNADESALLVIDVQERLLPHMVGWQRLLENVKWLVRLAGKMGVPVMATEQYPKGIGHTVPELAGLLPDGSVAEKIHFSCAAAGCLPGLPGGDRRQVVVCGIESHVCVLQTVLELRAQGREVFVVADAVASRNPDDRALALERMRGHGVEMVSREMVAFEWLRQAGTPLFREVSAAFLR</sequence>
<reference evidence="2" key="1">
    <citation type="journal article" date="2023" name="Nat. Microbiol.">
        <title>Enrichment and characterization of a nitric oxide-reducing microbial community in a continuous bioreactor.</title>
        <authorList>
            <person name="Garrido-Amador P."/>
            <person name="Stortenbeker N."/>
            <person name="Wessels H.J.C.T."/>
            <person name="Speth D.R."/>
            <person name="Garcia-Heredia I."/>
            <person name="Kartal B."/>
        </authorList>
    </citation>
    <scope>NUCLEOTIDE SEQUENCE</scope>
    <source>
        <strain evidence="2">MAG1</strain>
    </source>
</reference>
<gene>
    <name evidence="2" type="ORF">OHM77_03800</name>
</gene>
<feature type="domain" description="Isochorismatase-like" evidence="1">
    <location>
        <begin position="6"/>
        <end position="154"/>
    </location>
</feature>
<dbReference type="Proteomes" id="UP001234916">
    <property type="component" value="Chromosome"/>
</dbReference>
<dbReference type="AlphaFoldDB" id="A0AA49IYJ6"/>
<dbReference type="Gene3D" id="3.40.50.850">
    <property type="entry name" value="Isochorismatase-like"/>
    <property type="match status" value="1"/>
</dbReference>
<proteinExistence type="predicted"/>
<dbReference type="KEGG" id="npv:OHM77_03800"/>
<protein>
    <submittedName>
        <fullName evidence="2">Hydrolase</fullName>
    </submittedName>
</protein>
<dbReference type="InterPro" id="IPR050993">
    <property type="entry name" value="Isochorismatase_domain"/>
</dbReference>
<accession>A0AA49IYJ6</accession>
<dbReference type="PANTHER" id="PTHR14119">
    <property type="entry name" value="HYDROLASE"/>
    <property type="match status" value="1"/>
</dbReference>
<evidence type="ECO:0000259" key="1">
    <source>
        <dbReference type="Pfam" id="PF00857"/>
    </source>
</evidence>
<dbReference type="InterPro" id="IPR000868">
    <property type="entry name" value="Isochorismatase-like_dom"/>
</dbReference>
<dbReference type="PANTHER" id="PTHR14119:SF3">
    <property type="entry name" value="ISOCHORISMATASE DOMAIN-CONTAINING PROTEIN 2"/>
    <property type="match status" value="1"/>
</dbReference>
<organism evidence="2">
    <name type="scientific">Candidatus Nitricoxidivorans perseverans</name>
    <dbReference type="NCBI Taxonomy" id="2975601"/>
    <lineage>
        <taxon>Bacteria</taxon>
        <taxon>Pseudomonadati</taxon>
        <taxon>Pseudomonadota</taxon>
        <taxon>Betaproteobacteria</taxon>
        <taxon>Nitrosomonadales</taxon>
        <taxon>Sterolibacteriaceae</taxon>
        <taxon>Candidatus Nitricoxidivorans</taxon>
    </lineage>
</organism>
<dbReference type="EMBL" id="CP107246">
    <property type="protein sequence ID" value="WIM07020.1"/>
    <property type="molecule type" value="Genomic_DNA"/>
</dbReference>
<dbReference type="SUPFAM" id="SSF52499">
    <property type="entry name" value="Isochorismatase-like hydrolases"/>
    <property type="match status" value="1"/>
</dbReference>
<dbReference type="InterPro" id="IPR036380">
    <property type="entry name" value="Isochorismatase-like_sf"/>
</dbReference>
<dbReference type="CDD" id="cd01012">
    <property type="entry name" value="YcaC_related"/>
    <property type="match status" value="1"/>
</dbReference>
<dbReference type="Pfam" id="PF00857">
    <property type="entry name" value="Isochorismatase"/>
    <property type="match status" value="1"/>
</dbReference>
<evidence type="ECO:0000313" key="2">
    <source>
        <dbReference type="EMBL" id="WIM07020.1"/>
    </source>
</evidence>
<name>A0AA49IYJ6_9PROT</name>